<dbReference type="InterPro" id="IPR001781">
    <property type="entry name" value="Znf_LIM"/>
</dbReference>
<feature type="region of interest" description="Disordered" evidence="6">
    <location>
        <begin position="161"/>
        <end position="374"/>
    </location>
</feature>
<dbReference type="CDD" id="cd09395">
    <property type="entry name" value="LIM2_Rga"/>
    <property type="match status" value="1"/>
</dbReference>
<dbReference type="Gene3D" id="2.10.110.10">
    <property type="entry name" value="Cysteine Rich Protein"/>
    <property type="match status" value="2"/>
</dbReference>
<feature type="compositionally biased region" description="Polar residues" evidence="6">
    <location>
        <begin position="476"/>
        <end position="525"/>
    </location>
</feature>
<dbReference type="InterPro" id="IPR008936">
    <property type="entry name" value="Rho_GTPase_activation_prot"/>
</dbReference>
<feature type="domain" description="Rho-GAP" evidence="9">
    <location>
        <begin position="1182"/>
        <end position="1377"/>
    </location>
</feature>
<feature type="compositionally biased region" description="Basic and acidic residues" evidence="6">
    <location>
        <begin position="1067"/>
        <end position="1086"/>
    </location>
</feature>
<dbReference type="InterPro" id="IPR046349">
    <property type="entry name" value="C1-like_sf"/>
</dbReference>
<dbReference type="PANTHER" id="PTHR46075">
    <property type="entry name" value="CHIMERIN FAMILY MEMBER"/>
    <property type="match status" value="1"/>
</dbReference>
<dbReference type="GO" id="GO:0005096">
    <property type="term" value="F:GTPase activator activity"/>
    <property type="evidence" value="ECO:0007669"/>
    <property type="project" value="UniProtKB-KW"/>
</dbReference>
<evidence type="ECO:0000256" key="1">
    <source>
        <dbReference type="ARBA" id="ARBA00022468"/>
    </source>
</evidence>
<dbReference type="SMART" id="SM00132">
    <property type="entry name" value="LIM"/>
    <property type="match status" value="2"/>
</dbReference>
<dbReference type="CDD" id="cd00159">
    <property type="entry name" value="RhoGAP"/>
    <property type="match status" value="1"/>
</dbReference>
<feature type="domain" description="Phorbol-ester/DAG-type" evidence="8">
    <location>
        <begin position="1116"/>
        <end position="1163"/>
    </location>
</feature>
<dbReference type="Proteomes" id="UP000559027">
    <property type="component" value="Unassembled WGS sequence"/>
</dbReference>
<feature type="domain" description="LIM zinc-binding" evidence="7">
    <location>
        <begin position="98"/>
        <end position="157"/>
    </location>
</feature>
<feature type="compositionally biased region" description="Polar residues" evidence="6">
    <location>
        <begin position="188"/>
        <end position="227"/>
    </location>
</feature>
<dbReference type="PROSITE" id="PS50238">
    <property type="entry name" value="RHOGAP"/>
    <property type="match status" value="1"/>
</dbReference>
<dbReference type="GO" id="GO:0046872">
    <property type="term" value="F:metal ion binding"/>
    <property type="evidence" value="ECO:0007669"/>
    <property type="project" value="UniProtKB-KW"/>
</dbReference>
<feature type="compositionally biased region" description="Pro residues" evidence="6">
    <location>
        <begin position="1018"/>
        <end position="1030"/>
    </location>
</feature>
<evidence type="ECO:0000313" key="11">
    <source>
        <dbReference type="Proteomes" id="UP000559027"/>
    </source>
</evidence>
<dbReference type="Gene3D" id="3.30.60.20">
    <property type="match status" value="1"/>
</dbReference>
<dbReference type="SMART" id="SM00324">
    <property type="entry name" value="RhoGAP"/>
    <property type="match status" value="1"/>
</dbReference>
<dbReference type="Pfam" id="PF00412">
    <property type="entry name" value="LIM"/>
    <property type="match status" value="2"/>
</dbReference>
<evidence type="ECO:0000313" key="10">
    <source>
        <dbReference type="EMBL" id="KAF5354701.1"/>
    </source>
</evidence>
<keyword evidence="11" id="KW-1185">Reference proteome</keyword>
<keyword evidence="1" id="KW-0343">GTPase activation</keyword>
<evidence type="ECO:0000256" key="4">
    <source>
        <dbReference type="PROSITE-ProRule" id="PRU00125"/>
    </source>
</evidence>
<dbReference type="InterPro" id="IPR051854">
    <property type="entry name" value="Rho-type_GAP"/>
</dbReference>
<gene>
    <name evidence="10" type="ORF">D9756_005233</name>
</gene>
<feature type="compositionally biased region" description="Polar residues" evidence="6">
    <location>
        <begin position="459"/>
        <end position="468"/>
    </location>
</feature>
<dbReference type="PANTHER" id="PTHR46075:SF2">
    <property type="entry name" value="RHO GTPASE ACTIVATING PROTEIN AT 5A, ISOFORM A"/>
    <property type="match status" value="1"/>
</dbReference>
<dbReference type="Pfam" id="PF00620">
    <property type="entry name" value="RhoGAP"/>
    <property type="match status" value="1"/>
</dbReference>
<dbReference type="Gene3D" id="1.10.555.10">
    <property type="entry name" value="Rho GTPase activation protein"/>
    <property type="match status" value="1"/>
</dbReference>
<accession>A0A8H5FZ85</accession>
<feature type="region of interest" description="Disordered" evidence="6">
    <location>
        <begin position="725"/>
        <end position="744"/>
    </location>
</feature>
<dbReference type="SUPFAM" id="SSF48350">
    <property type="entry name" value="GTPase activation domain, GAP"/>
    <property type="match status" value="1"/>
</dbReference>
<feature type="coiled-coil region" evidence="5">
    <location>
        <begin position="955"/>
        <end position="989"/>
    </location>
</feature>
<dbReference type="PROSITE" id="PS00478">
    <property type="entry name" value="LIM_DOMAIN_1"/>
    <property type="match status" value="2"/>
</dbReference>
<protein>
    <recommendedName>
        <fullName evidence="12">RhoGAP-domain-containing protein</fullName>
    </recommendedName>
</protein>
<dbReference type="PROSITE" id="PS50023">
    <property type="entry name" value="LIM_DOMAIN_2"/>
    <property type="match status" value="1"/>
</dbReference>
<comment type="caution">
    <text evidence="10">The sequence shown here is derived from an EMBL/GenBank/DDBJ whole genome shotgun (WGS) entry which is preliminary data.</text>
</comment>
<evidence type="ECO:0000259" key="8">
    <source>
        <dbReference type="PROSITE" id="PS50081"/>
    </source>
</evidence>
<dbReference type="CDD" id="cd00029">
    <property type="entry name" value="C1"/>
    <property type="match status" value="1"/>
</dbReference>
<feature type="region of interest" description="Disordered" evidence="6">
    <location>
        <begin position="665"/>
        <end position="713"/>
    </location>
</feature>
<feature type="compositionally biased region" description="Basic and acidic residues" evidence="6">
    <location>
        <begin position="319"/>
        <end position="329"/>
    </location>
</feature>
<proteinExistence type="predicted"/>
<dbReference type="PROSITE" id="PS50081">
    <property type="entry name" value="ZF_DAG_PE_2"/>
    <property type="match status" value="1"/>
</dbReference>
<reference evidence="10 11" key="1">
    <citation type="journal article" date="2020" name="ISME J.">
        <title>Uncovering the hidden diversity of litter-decomposition mechanisms in mushroom-forming fungi.</title>
        <authorList>
            <person name="Floudas D."/>
            <person name="Bentzer J."/>
            <person name="Ahren D."/>
            <person name="Johansson T."/>
            <person name="Persson P."/>
            <person name="Tunlid A."/>
        </authorList>
    </citation>
    <scope>NUCLEOTIDE SEQUENCE [LARGE SCALE GENOMIC DNA]</scope>
    <source>
        <strain evidence="10 11">CBS 146.42</strain>
    </source>
</reference>
<feature type="coiled-coil region" evidence="5">
    <location>
        <begin position="816"/>
        <end position="930"/>
    </location>
</feature>
<keyword evidence="3 4" id="KW-0862">Zinc</keyword>
<dbReference type="InterPro" id="IPR000198">
    <property type="entry name" value="RhoGAP_dom"/>
</dbReference>
<feature type="compositionally biased region" description="Polar residues" evidence="6">
    <location>
        <begin position="339"/>
        <end position="350"/>
    </location>
</feature>
<feature type="compositionally biased region" description="Low complexity" evidence="6">
    <location>
        <begin position="1043"/>
        <end position="1066"/>
    </location>
</feature>
<keyword evidence="2 4" id="KW-0479">Metal-binding</keyword>
<sequence>MLASMNPTSVTIPAHEQSNLDVHQSNRNGQDALDLEDRLCPGCKKSAVSEQGGLVVAFGQSFFHVDCFKCAKCANQVTADTNLLLLSDGSPICASCSYNCNVCHLPILDEAIMTGDDSYHAHCFKCKVCKNRIDELVFAKTSQGIYCMKCHNERMIKIRKYTQKKAERERNAGGSSRNRDRDPRNQLHDSASSTGQDSLSRPSSSKSNGNLSAVGQQDTSHPSTARSIESPAYPRPPVKPKGPLQPFNGQDARPLPSQTTSQFTNSPSAMQFHSPTHSPPLSANPAVTIAPPPPESDRPNTSKSSTLPVPPQGPNTGLDSRRRSYDDGVRPLNILFGQNPKTSINATLQPDTRPGTSDGLAVTPRQEKRRSINPGLILPNFSAALPTTTVNATLSPISAAFSNHRSSRSPTPPGGSESPRAEAQSLGGQGLAPRPTSQGSSINSYHSFATTPTEKEMLRSQSPSIVTQDNEDQTVILKSSQNTLREPSRSPSPAIQTIQRQSNGSDSRSYPQVNENRLSSTSNRSIEGRGSAVSSRSASPYHQVDVPRGIEDGSDSEATGEGGPMPDEYHPLPPVPPPKSDDDHFSAHSPVLSEDPDASGLSQQDASDDMSESSPVERTSHATFIAPALPPIRFSLNTTDFAELLSSVQSSTTLKSLDQMATLLQESEGPSTPPKASSSEAKLTVATPQAMTADETRPWHSPKPSSASLPEERQAFNNKPLEIRKKASSENKPLPALNLPSDDAELKTTISETLKSADDTRITVTGSSSGGETTLRHDAWDSLVAQLRGIVMGSREQGVQQIQLGVDFMETLIASLDSKKTAYADLKEKLDGMKRTSRNFIDGVLVAQAEYDKEQKARRDAEAEVTRLRVLLSGQAAKLTAMSSEDRRRELRQQISKELNDNLSGLEHDLSRLKLERDIALAEMEELSSTKSLATPDKPAVNLGRSVTKRLDNLRRQYQAELTPLTEERETLSREIAELRAIRDMFLEETTTLNARNEELAQLSHIYSRRLESIPETPLKPPRVPSPPTSRPSFERLRNPGHAPAQSVPALAPSLSASTSGSSTLAVHEDADKFIRPPKQDTDMHTTPRKIKWIGSHKPKLAASTQDVQRTRGHSDHNFQQVSVLRFTRCDQCGDKLWGSQLRCTICNASIHIRCVGAVQLPCAQHRREDSQAHLVPSMFGRELVEQVQADSQGDDRQVPIIVDKCIQAVEAIALDYEGIYRKTGGSSQSKMITQLFERGDYTTFDLLDTDKFNDICSVTSVLKNYFRSLPNPLLTFELYPQFVQGVAIKDPAMRDRTLSDLVKQLPSEHYYTLRTLMIHLHHVHERNEKNLMNARNLGVVLGPTLIRSPDPSAEFGDMAQRALFVEWLIEHTPQLFKGAA</sequence>
<dbReference type="FunFam" id="1.10.555.10:FF:000043">
    <property type="entry name" value="Rho GTPase activator Rga"/>
    <property type="match status" value="1"/>
</dbReference>
<dbReference type="EMBL" id="JAACJO010000008">
    <property type="protein sequence ID" value="KAF5354701.1"/>
    <property type="molecule type" value="Genomic_DNA"/>
</dbReference>
<feature type="compositionally biased region" description="Low complexity" evidence="6">
    <location>
        <begin position="528"/>
        <end position="539"/>
    </location>
</feature>
<organism evidence="10 11">
    <name type="scientific">Leucocoprinus leucothites</name>
    <dbReference type="NCBI Taxonomy" id="201217"/>
    <lineage>
        <taxon>Eukaryota</taxon>
        <taxon>Fungi</taxon>
        <taxon>Dikarya</taxon>
        <taxon>Basidiomycota</taxon>
        <taxon>Agaricomycotina</taxon>
        <taxon>Agaricomycetes</taxon>
        <taxon>Agaricomycetidae</taxon>
        <taxon>Agaricales</taxon>
        <taxon>Agaricineae</taxon>
        <taxon>Agaricaceae</taxon>
        <taxon>Leucocoprinus</taxon>
    </lineage>
</organism>
<feature type="compositionally biased region" description="Polar residues" evidence="6">
    <location>
        <begin position="665"/>
        <end position="690"/>
    </location>
</feature>
<dbReference type="SUPFAM" id="SSF57889">
    <property type="entry name" value="Cysteine-rich domain"/>
    <property type="match status" value="1"/>
</dbReference>
<name>A0A8H5FZ85_9AGAR</name>
<feature type="compositionally biased region" description="Basic and acidic residues" evidence="6">
    <location>
        <begin position="164"/>
        <end position="187"/>
    </location>
</feature>
<evidence type="ECO:0000256" key="6">
    <source>
        <dbReference type="SAM" id="MobiDB-lite"/>
    </source>
</evidence>
<dbReference type="SMART" id="SM00109">
    <property type="entry name" value="C1"/>
    <property type="match status" value="1"/>
</dbReference>
<evidence type="ECO:0000256" key="3">
    <source>
        <dbReference type="ARBA" id="ARBA00022833"/>
    </source>
</evidence>
<keyword evidence="5" id="KW-0175">Coiled coil</keyword>
<dbReference type="OrthoDB" id="79452at2759"/>
<evidence type="ECO:0000259" key="7">
    <source>
        <dbReference type="PROSITE" id="PS50023"/>
    </source>
</evidence>
<dbReference type="PROSITE" id="PS00479">
    <property type="entry name" value="ZF_DAG_PE_1"/>
    <property type="match status" value="1"/>
</dbReference>
<evidence type="ECO:0000256" key="2">
    <source>
        <dbReference type="ARBA" id="ARBA00022723"/>
    </source>
</evidence>
<dbReference type="Pfam" id="PF00130">
    <property type="entry name" value="C1_1"/>
    <property type="match status" value="1"/>
</dbReference>
<feature type="region of interest" description="Disordered" evidence="6">
    <location>
        <begin position="401"/>
        <end position="628"/>
    </location>
</feature>
<dbReference type="InterPro" id="IPR002219">
    <property type="entry name" value="PKC_DAG/PE"/>
</dbReference>
<dbReference type="GO" id="GO:0007165">
    <property type="term" value="P:signal transduction"/>
    <property type="evidence" value="ECO:0007669"/>
    <property type="project" value="InterPro"/>
</dbReference>
<feature type="region of interest" description="Disordered" evidence="6">
    <location>
        <begin position="1014"/>
        <end position="1086"/>
    </location>
</feature>
<keyword evidence="4" id="KW-0440">LIM domain</keyword>
<feature type="compositionally biased region" description="Polar residues" evidence="6">
    <location>
        <begin position="435"/>
        <end position="452"/>
    </location>
</feature>
<feature type="compositionally biased region" description="Polar residues" evidence="6">
    <location>
        <begin position="256"/>
        <end position="281"/>
    </location>
</feature>
<evidence type="ECO:0000259" key="9">
    <source>
        <dbReference type="PROSITE" id="PS50238"/>
    </source>
</evidence>
<evidence type="ECO:0000256" key="5">
    <source>
        <dbReference type="SAM" id="Coils"/>
    </source>
</evidence>
<evidence type="ECO:0008006" key="12">
    <source>
        <dbReference type="Google" id="ProtNLM"/>
    </source>
</evidence>